<dbReference type="SMART" id="SM00287">
    <property type="entry name" value="SH3b"/>
    <property type="match status" value="1"/>
</dbReference>
<feature type="chain" id="PRO_5037987160" evidence="1">
    <location>
        <begin position="27"/>
        <end position="232"/>
    </location>
</feature>
<gene>
    <name evidence="3" type="ORF">HY834_01460</name>
</gene>
<dbReference type="InterPro" id="IPR003646">
    <property type="entry name" value="SH3-like_bac-type"/>
</dbReference>
<dbReference type="InterPro" id="IPR011024">
    <property type="entry name" value="G_crystallin-like"/>
</dbReference>
<dbReference type="Pfam" id="PF08239">
    <property type="entry name" value="SH3_3"/>
    <property type="match status" value="1"/>
</dbReference>
<proteinExistence type="predicted"/>
<dbReference type="EMBL" id="JACRAF010000004">
    <property type="protein sequence ID" value="MBI4920391.1"/>
    <property type="molecule type" value="Genomic_DNA"/>
</dbReference>
<dbReference type="Proteomes" id="UP000782610">
    <property type="component" value="Unassembled WGS sequence"/>
</dbReference>
<dbReference type="SUPFAM" id="SSF49695">
    <property type="entry name" value="gamma-Crystallin-like"/>
    <property type="match status" value="1"/>
</dbReference>
<organism evidence="3 4">
    <name type="scientific">Devosia nanyangense</name>
    <dbReference type="NCBI Taxonomy" id="1228055"/>
    <lineage>
        <taxon>Bacteria</taxon>
        <taxon>Pseudomonadati</taxon>
        <taxon>Pseudomonadota</taxon>
        <taxon>Alphaproteobacteria</taxon>
        <taxon>Hyphomicrobiales</taxon>
        <taxon>Devosiaceae</taxon>
        <taxon>Devosia</taxon>
    </lineage>
</organism>
<dbReference type="Gene3D" id="2.60.20.10">
    <property type="entry name" value="Crystallins"/>
    <property type="match status" value="1"/>
</dbReference>
<protein>
    <submittedName>
        <fullName evidence="3">SH3 domain-containing protein</fullName>
    </submittedName>
</protein>
<reference evidence="3" key="1">
    <citation type="submission" date="2020-07" db="EMBL/GenBank/DDBJ databases">
        <title>Huge and variable diversity of episymbiotic CPR bacteria and DPANN archaea in groundwater ecosystems.</title>
        <authorList>
            <person name="He C.Y."/>
            <person name="Keren R."/>
            <person name="Whittaker M."/>
            <person name="Farag I.F."/>
            <person name="Doudna J."/>
            <person name="Cate J.H.D."/>
            <person name="Banfield J.F."/>
        </authorList>
    </citation>
    <scope>NUCLEOTIDE SEQUENCE</scope>
    <source>
        <strain evidence="3">NC_groundwater_1586_Pr3_B-0.1um_66_15</strain>
    </source>
</reference>
<feature type="domain" description="SH3b" evidence="2">
    <location>
        <begin position="26"/>
        <end position="88"/>
    </location>
</feature>
<evidence type="ECO:0000256" key="1">
    <source>
        <dbReference type="SAM" id="SignalP"/>
    </source>
</evidence>
<dbReference type="Gene3D" id="2.30.30.40">
    <property type="entry name" value="SH3 Domains"/>
    <property type="match status" value="1"/>
</dbReference>
<evidence type="ECO:0000259" key="2">
    <source>
        <dbReference type="SMART" id="SM00287"/>
    </source>
</evidence>
<sequence>MIASKLARIAALSIIALAGATVAAHADEIAYTKSAANLREGPGTSYGVITTLPKNTEVLVEACTATWCAVTTEDDDEGFVAKSLLKANPSGPDLPFNIQIIVGPSGPFLNFGVDVTPPPEPEPIADGEVCFYQEADFMGANFCVVPGDEDNDIPGSFDNNIESILIGGGAGVEVCSGVGHSGDCKYYTGSTSSLPSYLRNRISSYMVDEGDGGGDNGDSGDDFDDGNVIILQ</sequence>
<dbReference type="Pfam" id="PF03995">
    <property type="entry name" value="Inhibitor_I36"/>
    <property type="match status" value="1"/>
</dbReference>
<evidence type="ECO:0000313" key="4">
    <source>
        <dbReference type="Proteomes" id="UP000782610"/>
    </source>
</evidence>
<evidence type="ECO:0000313" key="3">
    <source>
        <dbReference type="EMBL" id="MBI4920391.1"/>
    </source>
</evidence>
<feature type="signal peptide" evidence="1">
    <location>
        <begin position="1"/>
        <end position="26"/>
    </location>
</feature>
<accession>A0A933NWW6</accession>
<name>A0A933NWW6_9HYPH</name>
<dbReference type="AlphaFoldDB" id="A0A933NWW6"/>
<comment type="caution">
    <text evidence="3">The sequence shown here is derived from an EMBL/GenBank/DDBJ whole genome shotgun (WGS) entry which is preliminary data.</text>
</comment>
<keyword evidence="1" id="KW-0732">Signal</keyword>